<evidence type="ECO:0000313" key="2">
    <source>
        <dbReference type="Proteomes" id="UP001430953"/>
    </source>
</evidence>
<gene>
    <name evidence="1" type="ORF">PUN28_006210</name>
</gene>
<accession>A0AAW2GCG5</accession>
<protein>
    <submittedName>
        <fullName evidence="1">Uncharacterized protein</fullName>
    </submittedName>
</protein>
<dbReference type="AlphaFoldDB" id="A0AAW2GCG5"/>
<dbReference type="EMBL" id="JADYXP020000005">
    <property type="protein sequence ID" value="KAL0124215.1"/>
    <property type="molecule type" value="Genomic_DNA"/>
</dbReference>
<proteinExistence type="predicted"/>
<name>A0AAW2GCG5_9HYME</name>
<evidence type="ECO:0000313" key="1">
    <source>
        <dbReference type="EMBL" id="KAL0124215.1"/>
    </source>
</evidence>
<dbReference type="Proteomes" id="UP001430953">
    <property type="component" value="Unassembled WGS sequence"/>
</dbReference>
<organism evidence="1 2">
    <name type="scientific">Cardiocondyla obscurior</name>
    <dbReference type="NCBI Taxonomy" id="286306"/>
    <lineage>
        <taxon>Eukaryota</taxon>
        <taxon>Metazoa</taxon>
        <taxon>Ecdysozoa</taxon>
        <taxon>Arthropoda</taxon>
        <taxon>Hexapoda</taxon>
        <taxon>Insecta</taxon>
        <taxon>Pterygota</taxon>
        <taxon>Neoptera</taxon>
        <taxon>Endopterygota</taxon>
        <taxon>Hymenoptera</taxon>
        <taxon>Apocrita</taxon>
        <taxon>Aculeata</taxon>
        <taxon>Formicoidea</taxon>
        <taxon>Formicidae</taxon>
        <taxon>Myrmicinae</taxon>
        <taxon>Cardiocondyla</taxon>
    </lineage>
</organism>
<sequence length="94" mass="11089">MWEYYADALKDADEMEEKEMPVREMPVDMIGAFVGAISASFRARKIAPFFIRAQSRPRCMTPFRSTGYIDISCPWFAFDEKEKQKQQFSYPIRM</sequence>
<reference evidence="1 2" key="1">
    <citation type="submission" date="2023-03" db="EMBL/GenBank/DDBJ databases">
        <title>High recombination rates correlate with genetic variation in Cardiocondyla obscurior ants.</title>
        <authorList>
            <person name="Errbii M."/>
        </authorList>
    </citation>
    <scope>NUCLEOTIDE SEQUENCE [LARGE SCALE GENOMIC DNA]</scope>
    <source>
        <strain evidence="1">Alpha-2009</strain>
        <tissue evidence="1">Whole body</tissue>
    </source>
</reference>
<keyword evidence="2" id="KW-1185">Reference proteome</keyword>
<comment type="caution">
    <text evidence="1">The sequence shown here is derived from an EMBL/GenBank/DDBJ whole genome shotgun (WGS) entry which is preliminary data.</text>
</comment>